<dbReference type="PROSITE" id="PS50931">
    <property type="entry name" value="HTH_LYSR"/>
    <property type="match status" value="1"/>
</dbReference>
<dbReference type="Proteomes" id="UP000539111">
    <property type="component" value="Unassembled WGS sequence"/>
</dbReference>
<keyword evidence="4" id="KW-0804">Transcription</keyword>
<evidence type="ECO:0000256" key="4">
    <source>
        <dbReference type="ARBA" id="ARBA00023163"/>
    </source>
</evidence>
<accession>A0A7Z0D1B6</accession>
<dbReference type="InterPro" id="IPR036388">
    <property type="entry name" value="WH-like_DNA-bd_sf"/>
</dbReference>
<dbReference type="AlphaFoldDB" id="A0A7Z0D1B6"/>
<dbReference type="InterPro" id="IPR036390">
    <property type="entry name" value="WH_DNA-bd_sf"/>
</dbReference>
<comment type="similarity">
    <text evidence="1">Belongs to the LysR transcriptional regulatory family.</text>
</comment>
<feature type="domain" description="HTH lysR-type" evidence="5">
    <location>
        <begin position="3"/>
        <end position="60"/>
    </location>
</feature>
<protein>
    <submittedName>
        <fullName evidence="6">DNA-binding transcriptional LysR family regulator</fullName>
    </submittedName>
</protein>
<keyword evidence="2" id="KW-0805">Transcription regulation</keyword>
<dbReference type="GO" id="GO:0003677">
    <property type="term" value="F:DNA binding"/>
    <property type="evidence" value="ECO:0007669"/>
    <property type="project" value="UniProtKB-KW"/>
</dbReference>
<dbReference type="Gene3D" id="3.40.190.290">
    <property type="match status" value="1"/>
</dbReference>
<dbReference type="PANTHER" id="PTHR30346:SF0">
    <property type="entry name" value="HCA OPERON TRANSCRIPTIONAL ACTIVATOR HCAR"/>
    <property type="match status" value="1"/>
</dbReference>
<dbReference type="SUPFAM" id="SSF46785">
    <property type="entry name" value="Winged helix' DNA-binding domain"/>
    <property type="match status" value="1"/>
</dbReference>
<keyword evidence="3 6" id="KW-0238">DNA-binding</keyword>
<dbReference type="Gene3D" id="1.10.10.10">
    <property type="entry name" value="Winged helix-like DNA-binding domain superfamily/Winged helix DNA-binding domain"/>
    <property type="match status" value="1"/>
</dbReference>
<gene>
    <name evidence="6" type="ORF">BJY26_001049</name>
</gene>
<dbReference type="PANTHER" id="PTHR30346">
    <property type="entry name" value="TRANSCRIPTIONAL DUAL REGULATOR HCAR-RELATED"/>
    <property type="match status" value="1"/>
</dbReference>
<evidence type="ECO:0000256" key="2">
    <source>
        <dbReference type="ARBA" id="ARBA00023015"/>
    </source>
</evidence>
<dbReference type="Pfam" id="PF00126">
    <property type="entry name" value="HTH_1"/>
    <property type="match status" value="1"/>
</dbReference>
<dbReference type="Pfam" id="PF03466">
    <property type="entry name" value="LysR_substrate"/>
    <property type="match status" value="1"/>
</dbReference>
<sequence length="292" mass="31490">MEPTVRQLRGFVAVAEELHFGRAATRLHMSPSALSEQISTIERGLGRALFRRSSRAVQLTDHGKQLLPLARTAIGSMDDVRAWAVGADSELRVGLMVSSPVFQAVLAEAARRLPDLAWQIRQLGFLGCYDALVVGDVDCAFVAEAGEPSHADVEALPLWDEEPYLLVATDHRLAGYESLHLADLAGETFVSVDDEALASRWYASVMGPDGIPHRLLPIARSFDEVLDLAAVGIGVNICGASAATTYPRPGVRFIPLVDAPKITTYLCLRTGHRPAAVDAFARLAVDVVHGPH</sequence>
<reference evidence="6 7" key="1">
    <citation type="submission" date="2020-07" db="EMBL/GenBank/DDBJ databases">
        <title>Sequencing the genomes of 1000 actinobacteria strains.</title>
        <authorList>
            <person name="Klenk H.-P."/>
        </authorList>
    </citation>
    <scope>NUCLEOTIDE SEQUENCE [LARGE SCALE GENOMIC DNA]</scope>
    <source>
        <strain evidence="6 7">DSM 26341</strain>
    </source>
</reference>
<dbReference type="EMBL" id="JACBZP010000001">
    <property type="protein sequence ID" value="NYI66743.1"/>
    <property type="molecule type" value="Genomic_DNA"/>
</dbReference>
<evidence type="ECO:0000313" key="6">
    <source>
        <dbReference type="EMBL" id="NYI66743.1"/>
    </source>
</evidence>
<comment type="caution">
    <text evidence="6">The sequence shown here is derived from an EMBL/GenBank/DDBJ whole genome shotgun (WGS) entry which is preliminary data.</text>
</comment>
<organism evidence="6 7">
    <name type="scientific">Spelaeicoccus albus</name>
    <dbReference type="NCBI Taxonomy" id="1280376"/>
    <lineage>
        <taxon>Bacteria</taxon>
        <taxon>Bacillati</taxon>
        <taxon>Actinomycetota</taxon>
        <taxon>Actinomycetes</taxon>
        <taxon>Micrococcales</taxon>
        <taxon>Brevibacteriaceae</taxon>
        <taxon>Spelaeicoccus</taxon>
    </lineage>
</organism>
<dbReference type="RefSeq" id="WP_179426291.1">
    <property type="nucleotide sequence ID" value="NZ_JACBZP010000001.1"/>
</dbReference>
<evidence type="ECO:0000313" key="7">
    <source>
        <dbReference type="Proteomes" id="UP000539111"/>
    </source>
</evidence>
<dbReference type="InterPro" id="IPR005119">
    <property type="entry name" value="LysR_subst-bd"/>
</dbReference>
<dbReference type="InterPro" id="IPR000847">
    <property type="entry name" value="LysR_HTH_N"/>
</dbReference>
<evidence type="ECO:0000256" key="3">
    <source>
        <dbReference type="ARBA" id="ARBA00023125"/>
    </source>
</evidence>
<keyword evidence="7" id="KW-1185">Reference proteome</keyword>
<evidence type="ECO:0000256" key="1">
    <source>
        <dbReference type="ARBA" id="ARBA00009437"/>
    </source>
</evidence>
<dbReference type="SUPFAM" id="SSF53850">
    <property type="entry name" value="Periplasmic binding protein-like II"/>
    <property type="match status" value="1"/>
</dbReference>
<evidence type="ECO:0000259" key="5">
    <source>
        <dbReference type="PROSITE" id="PS50931"/>
    </source>
</evidence>
<dbReference type="CDD" id="cd08414">
    <property type="entry name" value="PBP2_LTTR_aromatics_like"/>
    <property type="match status" value="1"/>
</dbReference>
<dbReference type="GO" id="GO:0003700">
    <property type="term" value="F:DNA-binding transcription factor activity"/>
    <property type="evidence" value="ECO:0007669"/>
    <property type="project" value="InterPro"/>
</dbReference>
<proteinExistence type="inferred from homology"/>
<name>A0A7Z0D1B6_9MICO</name>
<dbReference type="FunFam" id="1.10.10.10:FF:000001">
    <property type="entry name" value="LysR family transcriptional regulator"/>
    <property type="match status" value="1"/>
</dbReference>
<dbReference type="GO" id="GO:0032993">
    <property type="term" value="C:protein-DNA complex"/>
    <property type="evidence" value="ECO:0007669"/>
    <property type="project" value="TreeGrafter"/>
</dbReference>